<feature type="compositionally biased region" description="Basic and acidic residues" evidence="1">
    <location>
        <begin position="17"/>
        <end position="30"/>
    </location>
</feature>
<protein>
    <submittedName>
        <fullName evidence="2">Uncharacterized protein</fullName>
    </submittedName>
</protein>
<accession>A0A0E0EQF0</accession>
<dbReference type="AlphaFoldDB" id="A0A0E0EQF0"/>
<dbReference type="Proteomes" id="UP000008021">
    <property type="component" value="Chromosome 9"/>
</dbReference>
<keyword evidence="3" id="KW-1185">Reference proteome</keyword>
<evidence type="ECO:0000313" key="3">
    <source>
        <dbReference type="Proteomes" id="UP000008021"/>
    </source>
</evidence>
<feature type="region of interest" description="Disordered" evidence="1">
    <location>
        <begin position="1"/>
        <end position="30"/>
    </location>
</feature>
<organism evidence="2">
    <name type="scientific">Oryza meridionalis</name>
    <dbReference type="NCBI Taxonomy" id="40149"/>
    <lineage>
        <taxon>Eukaryota</taxon>
        <taxon>Viridiplantae</taxon>
        <taxon>Streptophyta</taxon>
        <taxon>Embryophyta</taxon>
        <taxon>Tracheophyta</taxon>
        <taxon>Spermatophyta</taxon>
        <taxon>Magnoliopsida</taxon>
        <taxon>Liliopsida</taxon>
        <taxon>Poales</taxon>
        <taxon>Poaceae</taxon>
        <taxon>BOP clade</taxon>
        <taxon>Oryzoideae</taxon>
        <taxon>Oryzeae</taxon>
        <taxon>Oryzinae</taxon>
        <taxon>Oryza</taxon>
    </lineage>
</organism>
<evidence type="ECO:0000313" key="2">
    <source>
        <dbReference type="EnsemblPlants" id="OMERI09G03400.1"/>
    </source>
</evidence>
<dbReference type="Gramene" id="OMERI09G03400.1">
    <property type="protein sequence ID" value="OMERI09G03400.1"/>
    <property type="gene ID" value="OMERI09G03400"/>
</dbReference>
<reference evidence="2" key="2">
    <citation type="submission" date="2018-05" db="EMBL/GenBank/DDBJ databases">
        <title>OmerRS3 (Oryza meridionalis Reference Sequence Version 3).</title>
        <authorList>
            <person name="Zhang J."/>
            <person name="Kudrna D."/>
            <person name="Lee S."/>
            <person name="Talag J."/>
            <person name="Welchert J."/>
            <person name="Wing R.A."/>
        </authorList>
    </citation>
    <scope>NUCLEOTIDE SEQUENCE [LARGE SCALE GENOMIC DNA]</scope>
    <source>
        <strain evidence="2">cv. OR44</strain>
    </source>
</reference>
<name>A0A0E0EQF0_9ORYZ</name>
<proteinExistence type="predicted"/>
<sequence>MRSKKTVKGSDGLQSEKSGDTQSERYESDKILSGEIRSKKTLKGMMSITDCTKDNNLRTMGMNISNLKLDNQV</sequence>
<reference evidence="2" key="1">
    <citation type="submission" date="2015-04" db="UniProtKB">
        <authorList>
            <consortium name="EnsemblPlants"/>
        </authorList>
    </citation>
    <scope>IDENTIFICATION</scope>
</reference>
<dbReference type="EnsemblPlants" id="OMERI09G03400.1">
    <property type="protein sequence ID" value="OMERI09G03400.1"/>
    <property type="gene ID" value="OMERI09G03400"/>
</dbReference>
<dbReference type="HOGENOM" id="CLU_2708999_0_0_1"/>
<evidence type="ECO:0000256" key="1">
    <source>
        <dbReference type="SAM" id="MobiDB-lite"/>
    </source>
</evidence>